<evidence type="ECO:0000256" key="1">
    <source>
        <dbReference type="SAM" id="Phobius"/>
    </source>
</evidence>
<dbReference type="InterPro" id="IPR023614">
    <property type="entry name" value="Porin_dom_sf"/>
</dbReference>
<feature type="transmembrane region" description="Helical" evidence="1">
    <location>
        <begin position="126"/>
        <end position="145"/>
    </location>
</feature>
<feature type="signal peptide" evidence="2">
    <location>
        <begin position="1"/>
        <end position="19"/>
    </location>
</feature>
<dbReference type="OrthoDB" id="5289162at2"/>
<gene>
    <name evidence="3" type="ORF">CUN60_11655</name>
</gene>
<feature type="chain" id="PRO_5014442837" evidence="2">
    <location>
        <begin position="20"/>
        <end position="146"/>
    </location>
</feature>
<dbReference type="PROSITE" id="PS51257">
    <property type="entry name" value="PROKAR_LIPOPROTEIN"/>
    <property type="match status" value="1"/>
</dbReference>
<accession>A0A2I7N912</accession>
<keyword evidence="2" id="KW-0732">Signal</keyword>
<dbReference type="Proteomes" id="UP000236655">
    <property type="component" value="Chromosome"/>
</dbReference>
<keyword evidence="1" id="KW-1133">Transmembrane helix</keyword>
<evidence type="ECO:0000313" key="3">
    <source>
        <dbReference type="EMBL" id="AUR52921.1"/>
    </source>
</evidence>
<dbReference type="SUPFAM" id="SSF56935">
    <property type="entry name" value="Porins"/>
    <property type="match status" value="1"/>
</dbReference>
<dbReference type="Gene3D" id="2.40.160.10">
    <property type="entry name" value="Porin"/>
    <property type="match status" value="1"/>
</dbReference>
<protein>
    <submittedName>
        <fullName evidence="3">Uncharacterized protein</fullName>
    </submittedName>
</protein>
<dbReference type="AlphaFoldDB" id="A0A2I7N912"/>
<dbReference type="RefSeq" id="WP_102952208.1">
    <property type="nucleotide sequence ID" value="NZ_CP024847.1"/>
</dbReference>
<name>A0A2I7N912_9NEIS</name>
<dbReference type="EMBL" id="CP024847">
    <property type="protein sequence ID" value="AUR52921.1"/>
    <property type="molecule type" value="Genomic_DNA"/>
</dbReference>
<evidence type="ECO:0000256" key="2">
    <source>
        <dbReference type="SAM" id="SignalP"/>
    </source>
</evidence>
<evidence type="ECO:0000313" key="4">
    <source>
        <dbReference type="Proteomes" id="UP000236655"/>
    </source>
</evidence>
<proteinExistence type="predicted"/>
<organism evidence="3 4">
    <name type="scientific">Aquella oligotrophica</name>
    <dbReference type="NCBI Taxonomy" id="2067065"/>
    <lineage>
        <taxon>Bacteria</taxon>
        <taxon>Pseudomonadati</taxon>
        <taxon>Pseudomonadota</taxon>
        <taxon>Betaproteobacteria</taxon>
        <taxon>Neisseriales</taxon>
        <taxon>Neisseriaceae</taxon>
        <taxon>Aquella</taxon>
    </lineage>
</organism>
<dbReference type="KEGG" id="nba:CUN60_11655"/>
<keyword evidence="4" id="KW-1185">Reference proteome</keyword>
<keyword evidence="1" id="KW-0472">Membrane</keyword>
<reference evidence="4" key="1">
    <citation type="submission" date="2017-11" db="EMBL/GenBank/DDBJ databases">
        <authorList>
            <person name="Chan K.G."/>
            <person name="Lee L.S."/>
        </authorList>
    </citation>
    <scope>NUCLEOTIDE SEQUENCE [LARGE SCALE GENOMIC DNA]</scope>
    <source>
        <strain evidence="4">DSM 100970</strain>
    </source>
</reference>
<keyword evidence="1" id="KW-0812">Transmembrane</keyword>
<sequence>MNKKILALICASISCGSYADVTLYGRVSAALENDTFPSANQVQPGGTSVQDYGSYFGIRGTDNVYGQTAAIWQVEQFLNITTGEAYQNTTGSGWVPNHPGNTTYYGQPTSGVNVLASSDSYIGLQGAWGVFVLVTFLIHSVLILVP</sequence>